<dbReference type="EMBL" id="JABFTP020000001">
    <property type="protein sequence ID" value="KAL3266872.1"/>
    <property type="molecule type" value="Genomic_DNA"/>
</dbReference>
<protein>
    <submittedName>
        <fullName evidence="2">Uncharacterized protein</fullName>
    </submittedName>
</protein>
<evidence type="ECO:0000313" key="3">
    <source>
        <dbReference type="Proteomes" id="UP001516400"/>
    </source>
</evidence>
<organism evidence="2 3">
    <name type="scientific">Cryptolaemus montrouzieri</name>
    <dbReference type="NCBI Taxonomy" id="559131"/>
    <lineage>
        <taxon>Eukaryota</taxon>
        <taxon>Metazoa</taxon>
        <taxon>Ecdysozoa</taxon>
        <taxon>Arthropoda</taxon>
        <taxon>Hexapoda</taxon>
        <taxon>Insecta</taxon>
        <taxon>Pterygota</taxon>
        <taxon>Neoptera</taxon>
        <taxon>Endopterygota</taxon>
        <taxon>Coleoptera</taxon>
        <taxon>Polyphaga</taxon>
        <taxon>Cucujiformia</taxon>
        <taxon>Coccinelloidea</taxon>
        <taxon>Coccinellidae</taxon>
        <taxon>Scymninae</taxon>
        <taxon>Scymnini</taxon>
        <taxon>Cryptolaemus</taxon>
    </lineage>
</organism>
<comment type="caution">
    <text evidence="2">The sequence shown here is derived from an EMBL/GenBank/DDBJ whole genome shotgun (WGS) entry which is preliminary data.</text>
</comment>
<dbReference type="AlphaFoldDB" id="A0ABD2MKI0"/>
<sequence length="114" mass="13293">MIHRYRQSFNHECRPGQGRPRLSLTILQDSPRSDNNPGIVYYETLTAKSINGDPCSLFRNSSLRQRFVIARYYQIQLRQNSGVKNNTKTMRQHPSKLQFQASCRSSRPSFNRST</sequence>
<name>A0ABD2MKI0_9CUCU</name>
<evidence type="ECO:0000256" key="1">
    <source>
        <dbReference type="SAM" id="MobiDB-lite"/>
    </source>
</evidence>
<evidence type="ECO:0000313" key="2">
    <source>
        <dbReference type="EMBL" id="KAL3266872.1"/>
    </source>
</evidence>
<feature type="compositionally biased region" description="Polar residues" evidence="1">
    <location>
        <begin position="95"/>
        <end position="114"/>
    </location>
</feature>
<feature type="region of interest" description="Disordered" evidence="1">
    <location>
        <begin position="1"/>
        <end position="21"/>
    </location>
</feature>
<reference evidence="2 3" key="1">
    <citation type="journal article" date="2021" name="BMC Biol.">
        <title>Horizontally acquired antibacterial genes associated with adaptive radiation of ladybird beetles.</title>
        <authorList>
            <person name="Li H.S."/>
            <person name="Tang X.F."/>
            <person name="Huang Y.H."/>
            <person name="Xu Z.Y."/>
            <person name="Chen M.L."/>
            <person name="Du X.Y."/>
            <person name="Qiu B.Y."/>
            <person name="Chen P.T."/>
            <person name="Zhang W."/>
            <person name="Slipinski A."/>
            <person name="Escalona H.E."/>
            <person name="Waterhouse R.M."/>
            <person name="Zwick A."/>
            <person name="Pang H."/>
        </authorList>
    </citation>
    <scope>NUCLEOTIDE SEQUENCE [LARGE SCALE GENOMIC DNA]</scope>
    <source>
        <strain evidence="2">SYSU2018</strain>
    </source>
</reference>
<dbReference type="Proteomes" id="UP001516400">
    <property type="component" value="Unassembled WGS sequence"/>
</dbReference>
<keyword evidence="3" id="KW-1185">Reference proteome</keyword>
<accession>A0ABD2MKI0</accession>
<gene>
    <name evidence="2" type="ORF">HHI36_011024</name>
</gene>
<feature type="region of interest" description="Disordered" evidence="1">
    <location>
        <begin position="83"/>
        <end position="114"/>
    </location>
</feature>
<proteinExistence type="predicted"/>